<comment type="subcellular location">
    <subcellularLocation>
        <location evidence="1">Cell membrane</location>
        <topology evidence="1">Multi-pass membrane protein</topology>
    </subcellularLocation>
</comment>
<feature type="transmembrane region" description="Helical" evidence="9">
    <location>
        <begin position="45"/>
        <end position="67"/>
    </location>
</feature>
<evidence type="ECO:0000256" key="2">
    <source>
        <dbReference type="ARBA" id="ARBA00009137"/>
    </source>
</evidence>
<evidence type="ECO:0000256" key="7">
    <source>
        <dbReference type="ARBA" id="ARBA00023065"/>
    </source>
</evidence>
<keyword evidence="8 9" id="KW-0472">Membrane</keyword>
<dbReference type="GO" id="GO:0008324">
    <property type="term" value="F:monoatomic cation transmembrane transporter activity"/>
    <property type="evidence" value="ECO:0007669"/>
    <property type="project" value="InterPro"/>
</dbReference>
<evidence type="ECO:0000256" key="5">
    <source>
        <dbReference type="ARBA" id="ARBA00022692"/>
    </source>
</evidence>
<feature type="transmembrane region" description="Helical" evidence="9">
    <location>
        <begin position="146"/>
        <end position="171"/>
    </location>
</feature>
<dbReference type="PANTHER" id="PTHR32024:SF2">
    <property type="entry name" value="TRK SYSTEM POTASSIUM UPTAKE PROTEIN TRKG-RELATED"/>
    <property type="match status" value="1"/>
</dbReference>
<protein>
    <submittedName>
        <fullName evidence="10">Trk system potassium uptake protein TrkH</fullName>
    </submittedName>
</protein>
<dbReference type="GO" id="GO:0005886">
    <property type="term" value="C:plasma membrane"/>
    <property type="evidence" value="ECO:0007669"/>
    <property type="project" value="UniProtKB-SubCell"/>
</dbReference>
<proteinExistence type="inferred from homology"/>
<feature type="transmembrane region" description="Helical" evidence="9">
    <location>
        <begin position="404"/>
        <end position="425"/>
    </location>
</feature>
<organism evidence="10 13">
    <name type="scientific">Halanaerobium congolense</name>
    <dbReference type="NCBI Taxonomy" id="54121"/>
    <lineage>
        <taxon>Bacteria</taxon>
        <taxon>Bacillati</taxon>
        <taxon>Bacillota</taxon>
        <taxon>Clostridia</taxon>
        <taxon>Halanaerobiales</taxon>
        <taxon>Halanaerobiaceae</taxon>
        <taxon>Halanaerobium</taxon>
    </lineage>
</organism>
<reference evidence="11 12" key="2">
    <citation type="submission" date="2019-03" db="EMBL/GenBank/DDBJ databases">
        <title>Deep subsurface shale carbon reservoir microbial communities from Ohio and West Virginia, USA.</title>
        <authorList>
            <person name="Wrighton K."/>
        </authorList>
    </citation>
    <scope>NUCLEOTIDE SEQUENCE [LARGE SCALE GENOMIC DNA]</scope>
    <source>
        <strain evidence="11 12">UTICA-S4D12</strain>
    </source>
</reference>
<evidence type="ECO:0000313" key="11">
    <source>
        <dbReference type="EMBL" id="TDS26339.1"/>
    </source>
</evidence>
<feature type="transmembrane region" description="Helical" evidence="9">
    <location>
        <begin position="240"/>
        <end position="258"/>
    </location>
</feature>
<dbReference type="Proteomes" id="UP000295758">
    <property type="component" value="Unassembled WGS sequence"/>
</dbReference>
<keyword evidence="4" id="KW-1003">Cell membrane</keyword>
<keyword evidence="3" id="KW-0813">Transport</keyword>
<evidence type="ECO:0000313" key="12">
    <source>
        <dbReference type="Proteomes" id="UP000295758"/>
    </source>
</evidence>
<keyword evidence="6 9" id="KW-1133">Transmembrane helix</keyword>
<feature type="transmembrane region" description="Helical" evidence="9">
    <location>
        <begin position="458"/>
        <end position="481"/>
    </location>
</feature>
<feature type="transmembrane region" description="Helical" evidence="9">
    <location>
        <begin position="12"/>
        <end position="39"/>
    </location>
</feature>
<reference evidence="10 13" key="1">
    <citation type="submission" date="2016-10" db="EMBL/GenBank/DDBJ databases">
        <authorList>
            <person name="Varghese N."/>
            <person name="Submissions S."/>
        </authorList>
    </citation>
    <scope>NUCLEOTIDE SEQUENCE [LARGE SCALE GENOMIC DNA]</scope>
    <source>
        <strain evidence="10 13">WG10</strain>
    </source>
</reference>
<dbReference type="Proteomes" id="UP000324896">
    <property type="component" value="Unassembled WGS sequence"/>
</dbReference>
<evidence type="ECO:0000313" key="13">
    <source>
        <dbReference type="Proteomes" id="UP000324896"/>
    </source>
</evidence>
<feature type="transmembrane region" description="Helical" evidence="9">
    <location>
        <begin position="279"/>
        <end position="300"/>
    </location>
</feature>
<dbReference type="EMBL" id="SOAA01000036">
    <property type="protein sequence ID" value="TDS26339.1"/>
    <property type="molecule type" value="Genomic_DNA"/>
</dbReference>
<evidence type="ECO:0000256" key="4">
    <source>
        <dbReference type="ARBA" id="ARBA00022475"/>
    </source>
</evidence>
<dbReference type="InterPro" id="IPR003445">
    <property type="entry name" value="Cat_transpt"/>
</dbReference>
<name>A0A1G6NXD5_9FIRM</name>
<feature type="transmembrane region" description="Helical" evidence="9">
    <location>
        <begin position="79"/>
        <end position="102"/>
    </location>
</feature>
<gene>
    <name evidence="11" type="ORF">BY453_13613</name>
    <name evidence="10" type="ORF">SAMN04488597_11284</name>
</gene>
<keyword evidence="5 9" id="KW-0812">Transmembrane</keyword>
<comment type="similarity">
    <text evidence="2">Belongs to the TrkH potassium transport family.</text>
</comment>
<feature type="transmembrane region" description="Helical" evidence="9">
    <location>
        <begin position="192"/>
        <end position="212"/>
    </location>
</feature>
<dbReference type="EMBL" id="FMYT01000012">
    <property type="protein sequence ID" value="SDC72418.1"/>
    <property type="molecule type" value="Genomic_DNA"/>
</dbReference>
<dbReference type="Pfam" id="PF02386">
    <property type="entry name" value="TrkH"/>
    <property type="match status" value="1"/>
</dbReference>
<keyword evidence="7" id="KW-0406">Ion transport</keyword>
<dbReference type="GO" id="GO:0030001">
    <property type="term" value="P:metal ion transport"/>
    <property type="evidence" value="ECO:0007669"/>
    <property type="project" value="UniProtKB-ARBA"/>
</dbReference>
<evidence type="ECO:0000313" key="10">
    <source>
        <dbReference type="EMBL" id="SDC72418.1"/>
    </source>
</evidence>
<dbReference type="RefSeq" id="WP_133618416.1">
    <property type="nucleotide sequence ID" value="NZ_FMYT01000012.1"/>
</dbReference>
<evidence type="ECO:0000256" key="9">
    <source>
        <dbReference type="SAM" id="Phobius"/>
    </source>
</evidence>
<dbReference type="PANTHER" id="PTHR32024">
    <property type="entry name" value="TRK SYSTEM POTASSIUM UPTAKE PROTEIN TRKG-RELATED"/>
    <property type="match status" value="1"/>
</dbReference>
<accession>A0A1G6NXD5</accession>
<evidence type="ECO:0000256" key="6">
    <source>
        <dbReference type="ARBA" id="ARBA00022989"/>
    </source>
</evidence>
<sequence>MKYKNLLISRYYLISKYIGVIIMFAGGAILSPLLFLTAYPEEAALAPHFLLAAGLSILIGFVLYIYGNKHQSEDVELSLNEGSIIVIFSWLGAILFSAIPFITILDMSWTHAIFEVVSGWTTTGLSLVDVTTAPKLILIWRSIMQFFGGAGLAVIALSSLLPVHGMGLYMAEARSDKLLPHVKRSTMMIMKIYTLYTAAGVFLYYFSGMPLFDSINHSMAAISTGGFSTQPDSIGHYNSLSIEVVTIVLMFLGTINFATHYTLLKGKIKIFFKNAEIRLMITLFTLLTPILMFFSLNALYPKLSENFRITFFQIITALSTTGFSTIAFTGWPLFANFIIIIIMLVGGGTGSTAGGIKQYRIYLIFKSIYWEIKEQFLPRRSVSSNYLWRGENKFYVKDQHIKDVANYIILYLFTFFAGVAVHTAYGYSLLDSMFEFGSALGTVGLSIGLISPEAPTGIIWTQTIGMFLGRLEFFIILYAGIKLVKDGIYISKHD</sequence>
<evidence type="ECO:0000256" key="1">
    <source>
        <dbReference type="ARBA" id="ARBA00004651"/>
    </source>
</evidence>
<dbReference type="AlphaFoldDB" id="A0A1G6NXD5"/>
<evidence type="ECO:0000256" key="3">
    <source>
        <dbReference type="ARBA" id="ARBA00022448"/>
    </source>
</evidence>
<evidence type="ECO:0000256" key="8">
    <source>
        <dbReference type="ARBA" id="ARBA00023136"/>
    </source>
</evidence>
<feature type="transmembrane region" description="Helical" evidence="9">
    <location>
        <begin position="333"/>
        <end position="356"/>
    </location>
</feature>